<reference evidence="3 4" key="1">
    <citation type="journal article" date="2022" name="Int. J. Syst. Evol. Microbiol.">
        <title>Cellulosimicrobium protaetiae sp. nov., isolated from the gut of the larva of Protaetia brevitarsis seulensis.</title>
        <authorList>
            <person name="Le Han H."/>
            <person name="Nguyen T.T.H."/>
            <person name="Li Z."/>
            <person name="Shin N.R."/>
            <person name="Kim S.G."/>
        </authorList>
    </citation>
    <scope>NUCLEOTIDE SEQUENCE [LARGE SCALE GENOMIC DNA]</scope>
    <source>
        <strain evidence="3 4">BI34</strain>
    </source>
</reference>
<evidence type="ECO:0000313" key="4">
    <source>
        <dbReference type="Proteomes" id="UP000451354"/>
    </source>
</evidence>
<keyword evidence="2" id="KW-1133">Transmembrane helix</keyword>
<keyword evidence="2" id="KW-0472">Membrane</keyword>
<dbReference type="OrthoDB" id="5148556at2"/>
<proteinExistence type="predicted"/>
<dbReference type="EMBL" id="CP052757">
    <property type="protein sequence ID" value="QJW35388.1"/>
    <property type="molecule type" value="Genomic_DNA"/>
</dbReference>
<feature type="compositionally biased region" description="Basic and acidic residues" evidence="1">
    <location>
        <begin position="68"/>
        <end position="80"/>
    </location>
</feature>
<dbReference type="AlphaFoldDB" id="A0A6M5UE84"/>
<sequence>MDRRTLDLAVPIVYGALLACSALWFKDALVPVAVVGAMLNALYWAALRQKLPAQNPPHGTGAPAAQDAPDRRDDPPYGSA</sequence>
<accession>A0A6M5UE84</accession>
<organism evidence="3 4">
    <name type="scientific">Cellulosimicrobium protaetiae</name>
    <dbReference type="NCBI Taxonomy" id="2587808"/>
    <lineage>
        <taxon>Bacteria</taxon>
        <taxon>Bacillati</taxon>
        <taxon>Actinomycetota</taxon>
        <taxon>Actinomycetes</taxon>
        <taxon>Micrococcales</taxon>
        <taxon>Promicromonosporaceae</taxon>
        <taxon>Cellulosimicrobium</taxon>
    </lineage>
</organism>
<feature type="transmembrane region" description="Helical" evidence="2">
    <location>
        <begin position="30"/>
        <end position="47"/>
    </location>
</feature>
<feature type="region of interest" description="Disordered" evidence="1">
    <location>
        <begin position="54"/>
        <end position="80"/>
    </location>
</feature>
<evidence type="ECO:0000256" key="2">
    <source>
        <dbReference type="SAM" id="Phobius"/>
    </source>
</evidence>
<dbReference type="PROSITE" id="PS51257">
    <property type="entry name" value="PROKAR_LIPOPROTEIN"/>
    <property type="match status" value="1"/>
</dbReference>
<keyword evidence="2" id="KW-0812">Transmembrane</keyword>
<evidence type="ECO:0000313" key="3">
    <source>
        <dbReference type="EMBL" id="QJW35388.1"/>
    </source>
</evidence>
<evidence type="ECO:0000256" key="1">
    <source>
        <dbReference type="SAM" id="MobiDB-lite"/>
    </source>
</evidence>
<gene>
    <name evidence="3" type="ORF">FIC82_003400</name>
</gene>
<dbReference type="KEGG" id="cprt:FIC82_003400"/>
<dbReference type="RefSeq" id="WP_154797562.1">
    <property type="nucleotide sequence ID" value="NZ_CP052757.1"/>
</dbReference>
<dbReference type="Proteomes" id="UP000451354">
    <property type="component" value="Chromosome"/>
</dbReference>
<protein>
    <submittedName>
        <fullName evidence="3">Uncharacterized protein</fullName>
    </submittedName>
</protein>
<name>A0A6M5UE84_9MICO</name>
<feature type="transmembrane region" description="Helical" evidence="2">
    <location>
        <begin position="7"/>
        <end position="24"/>
    </location>
</feature>
<keyword evidence="4" id="KW-1185">Reference proteome</keyword>